<dbReference type="InterPro" id="IPR006640">
    <property type="entry name" value="SprT-like_domain"/>
</dbReference>
<sequence>MSTLYLDDDMMPYADIFLKAITNIEALGYSFKPDLLIHKYTGRSKKRLGTTYCYPNDDFCLIELSTDNHKDGITIDTIYHELAHATIECHFKGHGKEFKQIRKKIIDAYNIDIGGAVLKME</sequence>
<dbReference type="EMBL" id="CP133463">
    <property type="protein sequence ID" value="WMS18825.1"/>
    <property type="molecule type" value="Genomic_DNA"/>
</dbReference>
<evidence type="ECO:0000259" key="1">
    <source>
        <dbReference type="Pfam" id="PF10263"/>
    </source>
</evidence>
<dbReference type="RefSeq" id="WP_038149620.1">
    <property type="nucleotide sequence ID" value="NZ_CP133463.1"/>
</dbReference>
<feature type="domain" description="SprT-like" evidence="1">
    <location>
        <begin position="43"/>
        <end position="108"/>
    </location>
</feature>
<reference evidence="2" key="1">
    <citation type="submission" date="2023-08" db="EMBL/GenBank/DDBJ databases">
        <title>Veillonella_parvula_DSM 2007_complete_genome_hifiasm_Zymo_Research_D6332.</title>
        <authorList>
            <person name="Damerum A."/>
        </authorList>
    </citation>
    <scope>NUCLEOTIDE SEQUENCE</scope>
    <source>
        <strain evidence="2">DSM 2007</strain>
    </source>
</reference>
<proteinExistence type="predicted"/>
<dbReference type="Pfam" id="PF10263">
    <property type="entry name" value="SprT-like"/>
    <property type="match status" value="1"/>
</dbReference>
<evidence type="ECO:0000313" key="2">
    <source>
        <dbReference type="EMBL" id="WMS18825.1"/>
    </source>
</evidence>
<organism evidence="2 3">
    <name type="scientific">Veillonella parvula</name>
    <name type="common">Staphylococcus parvulus</name>
    <dbReference type="NCBI Taxonomy" id="29466"/>
    <lineage>
        <taxon>Bacteria</taxon>
        <taxon>Bacillati</taxon>
        <taxon>Bacillota</taxon>
        <taxon>Negativicutes</taxon>
        <taxon>Veillonellales</taxon>
        <taxon>Veillonellaceae</taxon>
        <taxon>Veillonella</taxon>
    </lineage>
</organism>
<dbReference type="AlphaFoldDB" id="A0AB38YMK9"/>
<accession>A0AB38YMK9</accession>
<evidence type="ECO:0000313" key="3">
    <source>
        <dbReference type="Proteomes" id="UP001228955"/>
    </source>
</evidence>
<dbReference type="GO" id="GO:0006950">
    <property type="term" value="P:response to stress"/>
    <property type="evidence" value="ECO:0007669"/>
    <property type="project" value="UniProtKB-ARBA"/>
</dbReference>
<protein>
    <submittedName>
        <fullName evidence="2">SprT-like domain-containing protein</fullName>
    </submittedName>
</protein>
<gene>
    <name evidence="2" type="ORF">RDV51_05110</name>
</gene>
<dbReference type="Proteomes" id="UP001228955">
    <property type="component" value="Chromosome"/>
</dbReference>
<name>A0AB38YMK9_VEIPA</name>